<protein>
    <submittedName>
        <fullName evidence="1">Uncharacterized protein</fullName>
    </submittedName>
</protein>
<reference evidence="1 2" key="1">
    <citation type="submission" date="2024-01" db="EMBL/GenBank/DDBJ databases">
        <title>The genomes of 5 underutilized Papilionoideae crops provide insights into root nodulation and disease resistance.</title>
        <authorList>
            <person name="Yuan L."/>
        </authorList>
    </citation>
    <scope>NUCLEOTIDE SEQUENCE [LARGE SCALE GENOMIC DNA]</scope>
    <source>
        <strain evidence="1">LY-2023</strain>
        <tissue evidence="1">Leaf</tissue>
    </source>
</reference>
<organism evidence="1 2">
    <name type="scientific">Clitoria ternatea</name>
    <name type="common">Butterfly pea</name>
    <dbReference type="NCBI Taxonomy" id="43366"/>
    <lineage>
        <taxon>Eukaryota</taxon>
        <taxon>Viridiplantae</taxon>
        <taxon>Streptophyta</taxon>
        <taxon>Embryophyta</taxon>
        <taxon>Tracheophyta</taxon>
        <taxon>Spermatophyta</taxon>
        <taxon>Magnoliopsida</taxon>
        <taxon>eudicotyledons</taxon>
        <taxon>Gunneridae</taxon>
        <taxon>Pentapetalae</taxon>
        <taxon>rosids</taxon>
        <taxon>fabids</taxon>
        <taxon>Fabales</taxon>
        <taxon>Fabaceae</taxon>
        <taxon>Papilionoideae</taxon>
        <taxon>50 kb inversion clade</taxon>
        <taxon>NPAAA clade</taxon>
        <taxon>indigoferoid/millettioid clade</taxon>
        <taxon>Phaseoleae</taxon>
        <taxon>Clitoria</taxon>
    </lineage>
</organism>
<dbReference type="EMBL" id="JAYKXN010000007">
    <property type="protein sequence ID" value="KAK7271599.1"/>
    <property type="molecule type" value="Genomic_DNA"/>
</dbReference>
<dbReference type="Proteomes" id="UP001359559">
    <property type="component" value="Unassembled WGS sequence"/>
</dbReference>
<comment type="caution">
    <text evidence="1">The sequence shown here is derived from an EMBL/GenBank/DDBJ whole genome shotgun (WGS) entry which is preliminary data.</text>
</comment>
<dbReference type="AlphaFoldDB" id="A0AAN9IB33"/>
<accession>A0AAN9IB33</accession>
<keyword evidence="2" id="KW-1185">Reference proteome</keyword>
<evidence type="ECO:0000313" key="1">
    <source>
        <dbReference type="EMBL" id="KAK7271599.1"/>
    </source>
</evidence>
<name>A0AAN9IB33_CLITE</name>
<evidence type="ECO:0000313" key="2">
    <source>
        <dbReference type="Proteomes" id="UP001359559"/>
    </source>
</evidence>
<proteinExistence type="predicted"/>
<sequence length="85" mass="10064">MKNQGYNGPDHLVSSWHNRYIVESQGWLLNKALHKYVTTHKCRTRQQQSSLPLFSYLCLYVCFFEFTAKLKELKDLTFGFQSTKI</sequence>
<gene>
    <name evidence="1" type="ORF">RJT34_27635</name>
</gene>